<protein>
    <submittedName>
        <fullName evidence="2">Uncharacterized protein</fullName>
    </submittedName>
</protein>
<feature type="region of interest" description="Disordered" evidence="1">
    <location>
        <begin position="1"/>
        <end position="67"/>
    </location>
</feature>
<proteinExistence type="predicted"/>
<gene>
    <name evidence="2" type="ORF">J7I44_00535</name>
</gene>
<feature type="compositionally biased region" description="Basic and acidic residues" evidence="1">
    <location>
        <begin position="18"/>
        <end position="32"/>
    </location>
</feature>
<reference evidence="2 3" key="1">
    <citation type="submission" date="2021-04" db="EMBL/GenBank/DDBJ databases">
        <authorList>
            <person name="Huq M.A."/>
        </authorList>
    </citation>
    <scope>NUCLEOTIDE SEQUENCE [LARGE SCALE GENOMIC DNA]</scope>
    <source>
        <strain evidence="2 3">MAH-13</strain>
    </source>
</reference>
<accession>A0ABS4DI96</accession>
<sequence length="67" mass="7026">MPSLHLDIPSIDWIARPTRGEKPGSGKGRPAEHAQIPPTPAVVPRDRSACEVQPPILRPGGLAGAMA</sequence>
<dbReference type="EMBL" id="JAGJRS010000002">
    <property type="protein sequence ID" value="MBP1472772.1"/>
    <property type="molecule type" value="Genomic_DNA"/>
</dbReference>
<evidence type="ECO:0000256" key="1">
    <source>
        <dbReference type="SAM" id="MobiDB-lite"/>
    </source>
</evidence>
<keyword evidence="3" id="KW-1185">Reference proteome</keyword>
<name>A0ABS4DI96_9GAMM</name>
<dbReference type="Proteomes" id="UP000823790">
    <property type="component" value="Unassembled WGS sequence"/>
</dbReference>
<evidence type="ECO:0000313" key="3">
    <source>
        <dbReference type="Proteomes" id="UP000823790"/>
    </source>
</evidence>
<comment type="caution">
    <text evidence="2">The sequence shown here is derived from an EMBL/GenBank/DDBJ whole genome shotgun (WGS) entry which is preliminary data.</text>
</comment>
<organism evidence="2 3">
    <name type="scientific">Frateuria flava</name>
    <dbReference type="NCBI Taxonomy" id="2821489"/>
    <lineage>
        <taxon>Bacteria</taxon>
        <taxon>Pseudomonadati</taxon>
        <taxon>Pseudomonadota</taxon>
        <taxon>Gammaproteobacteria</taxon>
        <taxon>Lysobacterales</taxon>
        <taxon>Rhodanobacteraceae</taxon>
        <taxon>Frateuria</taxon>
    </lineage>
</organism>
<evidence type="ECO:0000313" key="2">
    <source>
        <dbReference type="EMBL" id="MBP1472772.1"/>
    </source>
</evidence>
<dbReference type="RefSeq" id="WP_209614509.1">
    <property type="nucleotide sequence ID" value="NZ_JAGJRS010000002.1"/>
</dbReference>